<dbReference type="RefSeq" id="XP_028876912.1">
    <property type="nucleotide sequence ID" value="XM_029031790.1"/>
</dbReference>
<keyword evidence="2" id="KW-1185">Reference proteome</keyword>
<dbReference type="GeneID" id="39991570"/>
<evidence type="ECO:0000313" key="2">
    <source>
        <dbReference type="Proteomes" id="UP000192257"/>
    </source>
</evidence>
<dbReference type="Proteomes" id="UP000192257">
    <property type="component" value="Unassembled WGS sequence"/>
</dbReference>
<name>A0A1X0NDS8_9TRYP</name>
<comment type="caution">
    <text evidence="1">The sequence shown here is derived from an EMBL/GenBank/DDBJ whole genome shotgun (WGS) entry which is preliminary data.</text>
</comment>
<dbReference type="VEuPathDB" id="TriTrypDB:TM35_001201030"/>
<dbReference type="AlphaFoldDB" id="A0A1X0NDS8"/>
<gene>
    <name evidence="1" type="ORF">TM35_001201030</name>
</gene>
<proteinExistence type="predicted"/>
<sequence>MFFCGYFGYNHARPNAPYPVRFVKSSGHRAIQYGGECWRWNPGRRTLLNFFFATILGQVPWTPEVNHGATLAMAPNLRASIPQGSQTYLTHCWIRGGVPTNQKYP</sequence>
<accession>A0A1X0NDS8</accession>
<evidence type="ECO:0000313" key="1">
    <source>
        <dbReference type="EMBL" id="ORC81341.1"/>
    </source>
</evidence>
<protein>
    <submittedName>
        <fullName evidence="1">Uncharacterized protein</fullName>
    </submittedName>
</protein>
<reference evidence="1 2" key="1">
    <citation type="submission" date="2017-03" db="EMBL/GenBank/DDBJ databases">
        <title>An alternative strategy for trypanosome survival in the mammalian bloodstream revealed through genome and transcriptome analysis of the ubiquitous bovine parasite Trypanosoma (Megatrypanum) theileri.</title>
        <authorList>
            <person name="Kelly S."/>
            <person name="Ivens A."/>
            <person name="Mott A."/>
            <person name="O'Neill E."/>
            <person name="Emms D."/>
            <person name="Macleod O."/>
            <person name="Voorheis P."/>
            <person name="Matthews J."/>
            <person name="Matthews K."/>
            <person name="Carrington M."/>
        </authorList>
    </citation>
    <scope>NUCLEOTIDE SEQUENCE [LARGE SCALE GENOMIC DNA]</scope>
    <source>
        <strain evidence="1">Edinburgh</strain>
    </source>
</reference>
<organism evidence="1 2">
    <name type="scientific">Trypanosoma theileri</name>
    <dbReference type="NCBI Taxonomy" id="67003"/>
    <lineage>
        <taxon>Eukaryota</taxon>
        <taxon>Discoba</taxon>
        <taxon>Euglenozoa</taxon>
        <taxon>Kinetoplastea</taxon>
        <taxon>Metakinetoplastina</taxon>
        <taxon>Trypanosomatida</taxon>
        <taxon>Trypanosomatidae</taxon>
        <taxon>Trypanosoma</taxon>
    </lineage>
</organism>
<dbReference type="EMBL" id="NBCO01000120">
    <property type="protein sequence ID" value="ORC81341.1"/>
    <property type="molecule type" value="Genomic_DNA"/>
</dbReference>